<feature type="transmembrane region" description="Helical" evidence="7">
    <location>
        <begin position="217"/>
        <end position="237"/>
    </location>
</feature>
<comment type="subcellular location">
    <subcellularLocation>
        <location evidence="1">Cell membrane</location>
        <topology evidence="1">Multi-pass membrane protein</topology>
    </subcellularLocation>
</comment>
<evidence type="ECO:0000259" key="8">
    <source>
        <dbReference type="Pfam" id="PF00892"/>
    </source>
</evidence>
<evidence type="ECO:0000313" key="9">
    <source>
        <dbReference type="EMBL" id="MBU9720825.1"/>
    </source>
</evidence>
<feature type="domain" description="EamA" evidence="8">
    <location>
        <begin position="7"/>
        <end position="138"/>
    </location>
</feature>
<evidence type="ECO:0000256" key="7">
    <source>
        <dbReference type="SAM" id="Phobius"/>
    </source>
</evidence>
<keyword evidence="6 7" id="KW-0472">Membrane</keyword>
<dbReference type="RefSeq" id="WP_088074569.1">
    <property type="nucleotide sequence ID" value="NZ_JAHQCR010000021.1"/>
</dbReference>
<evidence type="ECO:0000256" key="1">
    <source>
        <dbReference type="ARBA" id="ARBA00004651"/>
    </source>
</evidence>
<evidence type="ECO:0000256" key="4">
    <source>
        <dbReference type="ARBA" id="ARBA00022692"/>
    </source>
</evidence>
<name>A0ABS6JUM1_9BACI</name>
<feature type="transmembrane region" description="Helical" evidence="7">
    <location>
        <begin position="151"/>
        <end position="171"/>
    </location>
</feature>
<accession>A0ABS6JUM1</accession>
<keyword evidence="4 7" id="KW-0812">Transmembrane</keyword>
<feature type="transmembrane region" description="Helical" evidence="7">
    <location>
        <begin position="69"/>
        <end position="88"/>
    </location>
</feature>
<keyword evidence="3" id="KW-1003">Cell membrane</keyword>
<feature type="transmembrane region" description="Helical" evidence="7">
    <location>
        <begin position="183"/>
        <end position="205"/>
    </location>
</feature>
<feature type="transmembrane region" description="Helical" evidence="7">
    <location>
        <begin position="122"/>
        <end position="139"/>
    </location>
</feature>
<dbReference type="Proteomes" id="UP000790580">
    <property type="component" value="Unassembled WGS sequence"/>
</dbReference>
<evidence type="ECO:0000256" key="5">
    <source>
        <dbReference type="ARBA" id="ARBA00022989"/>
    </source>
</evidence>
<feature type="transmembrane region" description="Helical" evidence="7">
    <location>
        <begin position="7"/>
        <end position="23"/>
    </location>
</feature>
<protein>
    <submittedName>
        <fullName evidence="9">DMT family transporter</fullName>
    </submittedName>
</protein>
<sequence>MRIHPYIILTSAMLFFSGNFIVGKAFEGVIPPFTLALFRVVAASIFLLPLCYKTLRLNHSLWKKEWKPLLGISLTGVVLFNVALYSAVNYTSSINAAIVDALTPAVAAILGFILLRETLNKIQLGGIILSFGGILWIITEGSFAVIRSLSFNIGDIIMLFGIVCWAIYSIIIKKHSYKFPNIAGLVMTMIIGAIILFPLALYEWITYGFPSLFDWNTILGIMYIGLFPSAIALLAWYKGVAEIGPAKASVFFNLVPVFTTVLAITFLGEVFTYHHLFGGIIVLIGVYLSTGMKSRQRQKQIQFKKEA</sequence>
<reference evidence="9 10" key="1">
    <citation type="submission" date="2021-06" db="EMBL/GenBank/DDBJ databases">
        <title>Bacillus sp. RD4P76, an endophyte from a halophyte.</title>
        <authorList>
            <person name="Sun J.-Q."/>
        </authorList>
    </citation>
    <scope>NUCLEOTIDE SEQUENCE [LARGE SCALE GENOMIC DNA]</scope>
    <source>
        <strain evidence="9 10">JCM 17098</strain>
    </source>
</reference>
<comment type="similarity">
    <text evidence="2">Belongs to the EamA transporter family.</text>
</comment>
<feature type="domain" description="EamA" evidence="8">
    <location>
        <begin position="153"/>
        <end position="289"/>
    </location>
</feature>
<feature type="transmembrane region" description="Helical" evidence="7">
    <location>
        <begin position="29"/>
        <end position="48"/>
    </location>
</feature>
<comment type="caution">
    <text evidence="9">The sequence shown here is derived from an EMBL/GenBank/DDBJ whole genome shotgun (WGS) entry which is preliminary data.</text>
</comment>
<evidence type="ECO:0000256" key="2">
    <source>
        <dbReference type="ARBA" id="ARBA00007362"/>
    </source>
</evidence>
<organism evidence="9 10">
    <name type="scientific">Evansella alkalicola</name>
    <dbReference type="NCBI Taxonomy" id="745819"/>
    <lineage>
        <taxon>Bacteria</taxon>
        <taxon>Bacillati</taxon>
        <taxon>Bacillota</taxon>
        <taxon>Bacilli</taxon>
        <taxon>Bacillales</taxon>
        <taxon>Bacillaceae</taxon>
        <taxon>Evansella</taxon>
    </lineage>
</organism>
<evidence type="ECO:0000256" key="3">
    <source>
        <dbReference type="ARBA" id="ARBA00022475"/>
    </source>
</evidence>
<gene>
    <name evidence="9" type="ORF">KS407_05105</name>
</gene>
<dbReference type="InterPro" id="IPR037185">
    <property type="entry name" value="EmrE-like"/>
</dbReference>
<dbReference type="SUPFAM" id="SSF103481">
    <property type="entry name" value="Multidrug resistance efflux transporter EmrE"/>
    <property type="match status" value="2"/>
</dbReference>
<feature type="transmembrane region" description="Helical" evidence="7">
    <location>
        <begin position="273"/>
        <end position="290"/>
    </location>
</feature>
<evidence type="ECO:0000256" key="6">
    <source>
        <dbReference type="ARBA" id="ARBA00023136"/>
    </source>
</evidence>
<evidence type="ECO:0000313" key="10">
    <source>
        <dbReference type="Proteomes" id="UP000790580"/>
    </source>
</evidence>
<dbReference type="EMBL" id="JAHQCR010000021">
    <property type="protein sequence ID" value="MBU9720825.1"/>
    <property type="molecule type" value="Genomic_DNA"/>
</dbReference>
<dbReference type="PANTHER" id="PTHR32322">
    <property type="entry name" value="INNER MEMBRANE TRANSPORTER"/>
    <property type="match status" value="1"/>
</dbReference>
<proteinExistence type="inferred from homology"/>
<dbReference type="InterPro" id="IPR050638">
    <property type="entry name" value="AA-Vitamin_Transporters"/>
</dbReference>
<dbReference type="InterPro" id="IPR000620">
    <property type="entry name" value="EamA_dom"/>
</dbReference>
<keyword evidence="5 7" id="KW-1133">Transmembrane helix</keyword>
<feature type="transmembrane region" description="Helical" evidence="7">
    <location>
        <begin position="249"/>
        <end position="267"/>
    </location>
</feature>
<feature type="transmembrane region" description="Helical" evidence="7">
    <location>
        <begin position="94"/>
        <end position="115"/>
    </location>
</feature>
<dbReference type="PANTHER" id="PTHR32322:SF18">
    <property type="entry name" value="S-ADENOSYLMETHIONINE_S-ADENOSYLHOMOCYSTEINE TRANSPORTER"/>
    <property type="match status" value="1"/>
</dbReference>
<keyword evidence="10" id="KW-1185">Reference proteome</keyword>
<dbReference type="Pfam" id="PF00892">
    <property type="entry name" value="EamA"/>
    <property type="match status" value="2"/>
</dbReference>